<keyword evidence="4" id="KW-1185">Reference proteome</keyword>
<feature type="region of interest" description="Disordered" evidence="1">
    <location>
        <begin position="1"/>
        <end position="25"/>
    </location>
</feature>
<dbReference type="PANTHER" id="PTHR22306">
    <property type="entry name" value="CHROMOSOME 7 OPEN READING FRAME 50"/>
    <property type="match status" value="1"/>
</dbReference>
<dbReference type="InterPro" id="IPR019327">
    <property type="entry name" value="WKF"/>
</dbReference>
<dbReference type="Proteomes" id="UP000318571">
    <property type="component" value="Chromosome 10"/>
</dbReference>
<comment type="caution">
    <text evidence="3">The sequence shown here is derived from an EMBL/GenBank/DDBJ whole genome shotgun (WGS) entry which is preliminary data.</text>
</comment>
<protein>
    <recommendedName>
        <fullName evidence="2">WKF domain-containing protein</fullName>
    </recommendedName>
</protein>
<dbReference type="STRING" id="6832.A0A553NBA6"/>
<feature type="compositionally biased region" description="Basic and acidic residues" evidence="1">
    <location>
        <begin position="1"/>
        <end position="16"/>
    </location>
</feature>
<feature type="domain" description="WKF" evidence="2">
    <location>
        <begin position="96"/>
        <end position="157"/>
    </location>
</feature>
<feature type="compositionally biased region" description="Basic residues" evidence="1">
    <location>
        <begin position="68"/>
        <end position="78"/>
    </location>
</feature>
<dbReference type="OrthoDB" id="10261563at2759"/>
<dbReference type="PANTHER" id="PTHR22306:SF2">
    <property type="entry name" value="CHROMOSOME 7 OPEN READING FRAME 50"/>
    <property type="match status" value="1"/>
</dbReference>
<dbReference type="OMA" id="HAENTMD"/>
<accession>A0A553NBA6</accession>
<dbReference type="Pfam" id="PF10180">
    <property type="entry name" value="WKF"/>
    <property type="match status" value="1"/>
</dbReference>
<proteinExistence type="predicted"/>
<dbReference type="EMBL" id="VCGU01000458">
    <property type="protein sequence ID" value="TRY62721.1"/>
    <property type="molecule type" value="Genomic_DNA"/>
</dbReference>
<dbReference type="AlphaFoldDB" id="A0A553NBA6"/>
<evidence type="ECO:0000259" key="2">
    <source>
        <dbReference type="Pfam" id="PF10180"/>
    </source>
</evidence>
<evidence type="ECO:0000256" key="1">
    <source>
        <dbReference type="SAM" id="MobiDB-lite"/>
    </source>
</evidence>
<feature type="region of interest" description="Disordered" evidence="1">
    <location>
        <begin position="48"/>
        <end position="88"/>
    </location>
</feature>
<gene>
    <name evidence="3" type="ORF">TCAL_08196</name>
</gene>
<evidence type="ECO:0000313" key="3">
    <source>
        <dbReference type="EMBL" id="TRY62721.1"/>
    </source>
</evidence>
<organism evidence="3 4">
    <name type="scientific">Tigriopus californicus</name>
    <name type="common">Marine copepod</name>
    <dbReference type="NCBI Taxonomy" id="6832"/>
    <lineage>
        <taxon>Eukaryota</taxon>
        <taxon>Metazoa</taxon>
        <taxon>Ecdysozoa</taxon>
        <taxon>Arthropoda</taxon>
        <taxon>Crustacea</taxon>
        <taxon>Multicrustacea</taxon>
        <taxon>Hexanauplia</taxon>
        <taxon>Copepoda</taxon>
        <taxon>Harpacticoida</taxon>
        <taxon>Harpacticidae</taxon>
        <taxon>Tigriopus</taxon>
    </lineage>
</organism>
<reference evidence="3 4" key="1">
    <citation type="journal article" date="2018" name="Nat. Ecol. Evol.">
        <title>Genomic signatures of mitonuclear coevolution across populations of Tigriopus californicus.</title>
        <authorList>
            <person name="Barreto F.S."/>
            <person name="Watson E.T."/>
            <person name="Lima T.G."/>
            <person name="Willett C.S."/>
            <person name="Edmands S."/>
            <person name="Li W."/>
            <person name="Burton R.S."/>
        </authorList>
    </citation>
    <scope>NUCLEOTIDE SEQUENCE [LARGE SCALE GENOMIC DNA]</scope>
    <source>
        <strain evidence="3 4">San Diego</strain>
    </source>
</reference>
<sequence>MKRTIELTEEEQTKLDRKNKKLKKKKAKLIEKQSEVLDNQAKLNEKLKKPLLGEIQQEPTKEDSSAKVKSKKKKKKKSSATSDHVHETIGRGKAMKYLEVWATDRANWKFEKCRQIWLIQNCYDQVKIPDDKFDQLLEYIGSIKGQMRASALKLAQEKVAWEEKWKQILEDGKSEEEAKQELKLERQPAVVVSRAEEIISMLE</sequence>
<evidence type="ECO:0000313" key="4">
    <source>
        <dbReference type="Proteomes" id="UP000318571"/>
    </source>
</evidence>
<name>A0A553NBA6_TIGCA</name>